<feature type="non-terminal residue" evidence="2">
    <location>
        <position position="689"/>
    </location>
</feature>
<evidence type="ECO:0000256" key="1">
    <source>
        <dbReference type="SAM" id="Phobius"/>
    </source>
</evidence>
<feature type="transmembrane region" description="Helical" evidence="1">
    <location>
        <begin position="564"/>
        <end position="589"/>
    </location>
</feature>
<reference evidence="2" key="1">
    <citation type="submission" date="2021-06" db="EMBL/GenBank/DDBJ databases">
        <authorList>
            <person name="Kallberg Y."/>
            <person name="Tangrot J."/>
            <person name="Rosling A."/>
        </authorList>
    </citation>
    <scope>NUCLEOTIDE SEQUENCE</scope>
    <source>
        <strain evidence="2">MA453B</strain>
    </source>
</reference>
<feature type="non-terminal residue" evidence="2">
    <location>
        <position position="1"/>
    </location>
</feature>
<keyword evidence="1" id="KW-0812">Transmembrane</keyword>
<keyword evidence="1" id="KW-1133">Transmembrane helix</keyword>
<dbReference type="Proteomes" id="UP000789405">
    <property type="component" value="Unassembled WGS sequence"/>
</dbReference>
<name>A0A9N9HRK7_9GLOM</name>
<proteinExistence type="predicted"/>
<dbReference type="OrthoDB" id="2447233at2759"/>
<keyword evidence="3" id="KW-1185">Reference proteome</keyword>
<protein>
    <submittedName>
        <fullName evidence="2">28686_t:CDS:1</fullName>
    </submittedName>
</protein>
<dbReference type="EMBL" id="CAJVPY010008906">
    <property type="protein sequence ID" value="CAG8702207.1"/>
    <property type="molecule type" value="Genomic_DNA"/>
</dbReference>
<comment type="caution">
    <text evidence="2">The sequence shown here is derived from an EMBL/GenBank/DDBJ whole genome shotgun (WGS) entry which is preliminary data.</text>
</comment>
<evidence type="ECO:0000313" key="2">
    <source>
        <dbReference type="EMBL" id="CAG8702207.1"/>
    </source>
</evidence>
<feature type="transmembrane region" description="Helical" evidence="1">
    <location>
        <begin position="490"/>
        <end position="510"/>
    </location>
</feature>
<keyword evidence="1" id="KW-0472">Membrane</keyword>
<dbReference type="AlphaFoldDB" id="A0A9N9HRK7"/>
<accession>A0A9N9HRK7</accession>
<feature type="transmembrane region" description="Helical" evidence="1">
    <location>
        <begin position="522"/>
        <end position="543"/>
    </location>
</feature>
<feature type="transmembrane region" description="Helical" evidence="1">
    <location>
        <begin position="464"/>
        <end position="483"/>
    </location>
</feature>
<organism evidence="2 3">
    <name type="scientific">Dentiscutata erythropus</name>
    <dbReference type="NCBI Taxonomy" id="1348616"/>
    <lineage>
        <taxon>Eukaryota</taxon>
        <taxon>Fungi</taxon>
        <taxon>Fungi incertae sedis</taxon>
        <taxon>Mucoromycota</taxon>
        <taxon>Glomeromycotina</taxon>
        <taxon>Glomeromycetes</taxon>
        <taxon>Diversisporales</taxon>
        <taxon>Gigasporaceae</taxon>
        <taxon>Dentiscutata</taxon>
    </lineage>
</organism>
<evidence type="ECO:0000313" key="3">
    <source>
        <dbReference type="Proteomes" id="UP000789405"/>
    </source>
</evidence>
<sequence length="689" mass="78429">YGYRTLYSSSKNTLPFNKFHVNSSYEGGLVFKVIDDTNVNRYKSIYTILPNGTTIDINFDFPNYRNISISRIYPLTMKLYLLLYDNIVMVASKSLECDLFVVNGTIEKNPSLNLILDTRLYSFLIYSQSHSNVVSWTLYNLQKQDNIGVIASNSFNLSDFSTLEYVFPIVDGSYGFVISDTTTNSITDELPNSGNTCMMTTEVDVNNIGSTIITYQIDFLSSGSVVNLQSRYKQFLSTSDGQIDFNIKQLFYGGSIITSWTFKCVYSEYVAGFTSQAAGDCEPKNLTGYIIPPDGNEEQWDLLPISSFSNATFDPVINIVYYINRCIETKPEMHSDSAVVVVRLTHDGTIIYDSLSSSNKSLFLSDLQNEIIESIPTTSDRLHLTNRIQYDPSTSSSQYLLQIEVLAPNDNYQTPVYQIINDMDTLIREKDTSIMSMNNHTKYLDSSYGVTVNLNFWDEMKFKLLGVLSGFAVLSIIALIACCKCREGCFTIFSITFILSDLIMDILFVVKNGNDVPWLYKPSIFILTLSVLFNLVAAIKLITSELRHKNFSEWFDKNTKVVSIFTILSIADIALLECLTSNFGGFQFFNAPFSDNIKNQIFWGTTINVFIENITQFVIQLKLQKEVLSHQAFLEKVRLNFINNIFKLLDSNDFAVNSNFAIEWQRSYGCKEDFDFFKITMIVYYEDPE</sequence>
<gene>
    <name evidence="2" type="ORF">DERYTH_LOCUS13060</name>
</gene>